<dbReference type="PANTHER" id="PTHR30250:SF28">
    <property type="entry name" value="POLYSACCHARIDE BIOSYNTHESIS PROTEIN"/>
    <property type="match status" value="1"/>
</dbReference>
<feature type="transmembrane region" description="Helical" evidence="6">
    <location>
        <begin position="6"/>
        <end position="25"/>
    </location>
</feature>
<dbReference type="AlphaFoldDB" id="A0A7T0BUS6"/>
<feature type="transmembrane region" description="Helical" evidence="6">
    <location>
        <begin position="87"/>
        <end position="106"/>
    </location>
</feature>
<dbReference type="Proteomes" id="UP000594688">
    <property type="component" value="Chromosome"/>
</dbReference>
<evidence type="ECO:0000256" key="6">
    <source>
        <dbReference type="SAM" id="Phobius"/>
    </source>
</evidence>
<feature type="transmembrane region" description="Helical" evidence="6">
    <location>
        <begin position="289"/>
        <end position="311"/>
    </location>
</feature>
<protein>
    <submittedName>
        <fullName evidence="7">Oligosaccharide flippase family protein</fullName>
    </submittedName>
</protein>
<evidence type="ECO:0000256" key="5">
    <source>
        <dbReference type="ARBA" id="ARBA00023136"/>
    </source>
</evidence>
<dbReference type="KEGG" id="nli:G3M70_04475"/>
<evidence type="ECO:0000256" key="1">
    <source>
        <dbReference type="ARBA" id="ARBA00004651"/>
    </source>
</evidence>
<dbReference type="GO" id="GO:0005886">
    <property type="term" value="C:plasma membrane"/>
    <property type="evidence" value="ECO:0007669"/>
    <property type="project" value="UniProtKB-SubCell"/>
</dbReference>
<evidence type="ECO:0000256" key="4">
    <source>
        <dbReference type="ARBA" id="ARBA00022989"/>
    </source>
</evidence>
<dbReference type="Pfam" id="PF13440">
    <property type="entry name" value="Polysacc_synt_3"/>
    <property type="match status" value="1"/>
</dbReference>
<keyword evidence="3 6" id="KW-0812">Transmembrane</keyword>
<feature type="transmembrane region" description="Helical" evidence="6">
    <location>
        <begin position="46"/>
        <end position="67"/>
    </location>
</feature>
<organism evidence="7 8">
    <name type="scientific">Candidatus Nitronauta litoralis</name>
    <dbReference type="NCBI Taxonomy" id="2705533"/>
    <lineage>
        <taxon>Bacteria</taxon>
        <taxon>Pseudomonadati</taxon>
        <taxon>Nitrospinota/Tectimicrobiota group</taxon>
        <taxon>Nitrospinota</taxon>
        <taxon>Nitrospinia</taxon>
        <taxon>Nitrospinales</taxon>
        <taxon>Nitrospinaceae</taxon>
        <taxon>Candidatus Nitronauta</taxon>
    </lineage>
</organism>
<evidence type="ECO:0000313" key="8">
    <source>
        <dbReference type="Proteomes" id="UP000594688"/>
    </source>
</evidence>
<evidence type="ECO:0000256" key="2">
    <source>
        <dbReference type="ARBA" id="ARBA00022475"/>
    </source>
</evidence>
<keyword evidence="4 6" id="KW-1133">Transmembrane helix</keyword>
<evidence type="ECO:0000313" key="7">
    <source>
        <dbReference type="EMBL" id="QPJ61182.1"/>
    </source>
</evidence>
<keyword evidence="5 6" id="KW-0472">Membrane</keyword>
<feature type="transmembrane region" description="Helical" evidence="6">
    <location>
        <begin position="384"/>
        <end position="404"/>
    </location>
</feature>
<feature type="transmembrane region" description="Helical" evidence="6">
    <location>
        <begin position="118"/>
        <end position="138"/>
    </location>
</feature>
<keyword evidence="2" id="KW-1003">Cell membrane</keyword>
<feature type="transmembrane region" description="Helical" evidence="6">
    <location>
        <begin position="176"/>
        <end position="195"/>
    </location>
</feature>
<gene>
    <name evidence="7" type="ORF">G3M70_04475</name>
</gene>
<feature type="transmembrane region" description="Helical" evidence="6">
    <location>
        <begin position="144"/>
        <end position="169"/>
    </location>
</feature>
<name>A0A7T0BUS6_9BACT</name>
<feature type="transmembrane region" description="Helical" evidence="6">
    <location>
        <begin position="331"/>
        <end position="353"/>
    </location>
</feature>
<dbReference type="EMBL" id="CP048685">
    <property type="protein sequence ID" value="QPJ61182.1"/>
    <property type="molecule type" value="Genomic_DNA"/>
</dbReference>
<feature type="transmembrane region" description="Helical" evidence="6">
    <location>
        <begin position="250"/>
        <end position="277"/>
    </location>
</feature>
<accession>A0A7T0BUS6</accession>
<proteinExistence type="predicted"/>
<feature type="transmembrane region" description="Helical" evidence="6">
    <location>
        <begin position="217"/>
        <end position="238"/>
    </location>
</feature>
<feature type="transmembrane region" description="Helical" evidence="6">
    <location>
        <begin position="359"/>
        <end position="377"/>
    </location>
</feature>
<reference evidence="7 8" key="1">
    <citation type="submission" date="2020-02" db="EMBL/GenBank/DDBJ databases">
        <title>Genomic and physiological characterization of two novel Nitrospinaceae genera.</title>
        <authorList>
            <person name="Mueller A.J."/>
            <person name="Jung M.-Y."/>
            <person name="Strachan C.R."/>
            <person name="Herbold C.W."/>
            <person name="Kirkegaard R.H."/>
            <person name="Daims H."/>
        </authorList>
    </citation>
    <scope>NUCLEOTIDE SEQUENCE [LARGE SCALE GENOMIC DNA]</scope>
    <source>
        <strain evidence="7">EB</strain>
    </source>
</reference>
<evidence type="ECO:0000256" key="3">
    <source>
        <dbReference type="ARBA" id="ARBA00022692"/>
    </source>
</evidence>
<dbReference type="PANTHER" id="PTHR30250">
    <property type="entry name" value="PST FAMILY PREDICTED COLANIC ACID TRANSPORTER"/>
    <property type="match status" value="1"/>
</dbReference>
<sequence length="414" mass="45139">MANFLRTNFLVLFLLNSGNLFNYLFQLVIARQLTPTDFGTFNAINSIAIILLAPSAVLPVVFSRYTVTLLQTSMGQVRDILVRGMKFFTWITLGLLVLCLLGLPGIKSYLHLTSTLPLVLMLIQFSLSLVRPILFGVIQGLQRFTLYGLGSSSIPLVRFLSGLVFVIVLEWGVNGAVFSGVVGAIVAMVIGFWGIRDVLNKPNEPIPPGLTKEMGRYGLPALGTACMVMVLGNLDIVFVRHYCTPEEAGFYATAAILGRIAMFLPGVLTHVLFPVAAQAHEEGEKGSSVLWTSLGLTTLLGGGFALLCALWPEMIISFLFGSKYIDAAPMLVIISIAMALLAIANVVFTFSLARSEFGYLWPLAGGVLLMFILIFLFHDSARTIAMNVLWSVLTILVGTMGWYLSKNFRPQTAP</sequence>
<comment type="subcellular location">
    <subcellularLocation>
        <location evidence="1">Cell membrane</location>
        <topology evidence="1">Multi-pass membrane protein</topology>
    </subcellularLocation>
</comment>
<dbReference type="InterPro" id="IPR050833">
    <property type="entry name" value="Poly_Biosynth_Transport"/>
</dbReference>